<organism evidence="1 2">
    <name type="scientific">Solilutibacter silvestris</name>
    <dbReference type="NCBI Taxonomy" id="1645665"/>
    <lineage>
        <taxon>Bacteria</taxon>
        <taxon>Pseudomonadati</taxon>
        <taxon>Pseudomonadota</taxon>
        <taxon>Gammaproteobacteria</taxon>
        <taxon>Lysobacterales</taxon>
        <taxon>Lysobacteraceae</taxon>
        <taxon>Solilutibacter</taxon>
    </lineage>
</organism>
<protein>
    <submittedName>
        <fullName evidence="1">Uncharacterized protein</fullName>
    </submittedName>
</protein>
<evidence type="ECO:0000313" key="2">
    <source>
        <dbReference type="Proteomes" id="UP000236220"/>
    </source>
</evidence>
<accession>A0A2K1Q108</accession>
<keyword evidence="2" id="KW-1185">Reference proteome</keyword>
<reference evidence="1 2" key="1">
    <citation type="submission" date="2017-08" db="EMBL/GenBank/DDBJ databases">
        <title>Lysobacter sylvestris genome.</title>
        <authorList>
            <person name="Zhang D.-C."/>
            <person name="Albuquerque L."/>
            <person name="Franca L."/>
            <person name="Froufe H.J.C."/>
            <person name="Barroso C."/>
            <person name="Egas C."/>
            <person name="Da Costa M."/>
            <person name="Margesin R."/>
        </authorList>
    </citation>
    <scope>NUCLEOTIDE SEQUENCE [LARGE SCALE GENOMIC DNA]</scope>
    <source>
        <strain evidence="1 2">AM20-91</strain>
    </source>
</reference>
<proteinExistence type="predicted"/>
<comment type="caution">
    <text evidence="1">The sequence shown here is derived from an EMBL/GenBank/DDBJ whole genome shotgun (WGS) entry which is preliminary data.</text>
</comment>
<dbReference type="Proteomes" id="UP000236220">
    <property type="component" value="Unassembled WGS sequence"/>
</dbReference>
<evidence type="ECO:0000313" key="1">
    <source>
        <dbReference type="EMBL" id="PNS08726.1"/>
    </source>
</evidence>
<name>A0A2K1Q108_9GAMM</name>
<dbReference type="AlphaFoldDB" id="A0A2K1Q108"/>
<dbReference type="EMBL" id="NPZB01000001">
    <property type="protein sequence ID" value="PNS08726.1"/>
    <property type="molecule type" value="Genomic_DNA"/>
</dbReference>
<sequence>MRVFPIIHISRSWNEHTSRTAESRPARSAAVLLTWTMDPPAIDAGVPVPIIDVVAHVATTSGTVAFRLFFAEDLPAGIKRVPMVRPPLPERIYQRLTHTWPANIAIAMDAPGVAELFAQDWQLQGQTALVLRDSALTDDTLEHLRRLRDWRGVDFPADACLLIAPAVDGDGILFAAASAQELAGVVSALRQAFEEAGLTVTDDAVADSASPH</sequence>
<gene>
    <name evidence="1" type="ORF">Lysil_0355</name>
</gene>